<dbReference type="Proteomes" id="UP000199392">
    <property type="component" value="Unassembled WGS sequence"/>
</dbReference>
<evidence type="ECO:0000256" key="2">
    <source>
        <dbReference type="SAM" id="SignalP"/>
    </source>
</evidence>
<reference evidence="4" key="1">
    <citation type="submission" date="2016-10" db="EMBL/GenBank/DDBJ databases">
        <authorList>
            <person name="Varghese N."/>
            <person name="Submissions S."/>
        </authorList>
    </citation>
    <scope>NUCLEOTIDE SEQUENCE [LARGE SCALE GENOMIC DNA]</scope>
    <source>
        <strain evidence="4">DSM 26894</strain>
    </source>
</reference>
<keyword evidence="2" id="KW-0732">Signal</keyword>
<feature type="signal peptide" evidence="2">
    <location>
        <begin position="1"/>
        <end position="18"/>
    </location>
</feature>
<protein>
    <submittedName>
        <fullName evidence="3">Uncharacterized protein</fullName>
    </submittedName>
</protein>
<sequence>MTRLGTLPLLLLTGMASAASAPTPEEDLATLGYISAARPGEFHAVPPSGNGFPEDILANMRIKLGGERPLPQTQQTPQTSAPEAPANGH</sequence>
<gene>
    <name evidence="3" type="ORF">SAMN04488050_105203</name>
</gene>
<feature type="chain" id="PRO_5011584629" evidence="2">
    <location>
        <begin position="19"/>
        <end position="89"/>
    </location>
</feature>
<evidence type="ECO:0000256" key="1">
    <source>
        <dbReference type="SAM" id="MobiDB-lite"/>
    </source>
</evidence>
<keyword evidence="4" id="KW-1185">Reference proteome</keyword>
<name>A0A1I6T1H2_9RHOB</name>
<proteinExistence type="predicted"/>
<evidence type="ECO:0000313" key="3">
    <source>
        <dbReference type="EMBL" id="SFS82877.1"/>
    </source>
</evidence>
<feature type="region of interest" description="Disordered" evidence="1">
    <location>
        <begin position="63"/>
        <end position="89"/>
    </location>
</feature>
<dbReference type="AlphaFoldDB" id="A0A1I6T1H2"/>
<dbReference type="EMBL" id="FOZW01000005">
    <property type="protein sequence ID" value="SFS82877.1"/>
    <property type="molecule type" value="Genomic_DNA"/>
</dbReference>
<dbReference type="RefSeq" id="WP_092424456.1">
    <property type="nucleotide sequence ID" value="NZ_FNCL01000005.1"/>
</dbReference>
<dbReference type="STRING" id="311180.SAMN04488050_105203"/>
<dbReference type="OrthoDB" id="9941558at2"/>
<feature type="compositionally biased region" description="Low complexity" evidence="1">
    <location>
        <begin position="71"/>
        <end position="89"/>
    </location>
</feature>
<accession>A0A1I6T1H2</accession>
<evidence type="ECO:0000313" key="4">
    <source>
        <dbReference type="Proteomes" id="UP000199392"/>
    </source>
</evidence>
<organism evidence="3 4">
    <name type="scientific">Alloyangia pacifica</name>
    <dbReference type="NCBI Taxonomy" id="311180"/>
    <lineage>
        <taxon>Bacteria</taxon>
        <taxon>Pseudomonadati</taxon>
        <taxon>Pseudomonadota</taxon>
        <taxon>Alphaproteobacteria</taxon>
        <taxon>Rhodobacterales</taxon>
        <taxon>Roseobacteraceae</taxon>
        <taxon>Alloyangia</taxon>
    </lineage>
</organism>